<evidence type="ECO:0000256" key="1">
    <source>
        <dbReference type="ARBA" id="ARBA00004496"/>
    </source>
</evidence>
<dbReference type="Gene3D" id="3.90.550.10">
    <property type="entry name" value="Spore Coat Polysaccharide Biosynthesis Protein SpsA, Chain A"/>
    <property type="match status" value="1"/>
</dbReference>
<dbReference type="NCBIfam" id="TIGR01656">
    <property type="entry name" value="Histidinol-ppas"/>
    <property type="match status" value="1"/>
</dbReference>
<evidence type="ECO:0000313" key="10">
    <source>
        <dbReference type="Proteomes" id="UP000306509"/>
    </source>
</evidence>
<dbReference type="Pfam" id="PF00483">
    <property type="entry name" value="NTP_transferase"/>
    <property type="match status" value="1"/>
</dbReference>
<dbReference type="InterPro" id="IPR036412">
    <property type="entry name" value="HAD-like_sf"/>
</dbReference>
<dbReference type="SUPFAM" id="SSF56784">
    <property type="entry name" value="HAD-like"/>
    <property type="match status" value="1"/>
</dbReference>
<name>A0A4U8Q9T9_9FIRM</name>
<evidence type="ECO:0000256" key="4">
    <source>
        <dbReference type="ARBA" id="ARBA00022723"/>
    </source>
</evidence>
<dbReference type="CDD" id="cd07503">
    <property type="entry name" value="HAD_HisB-N"/>
    <property type="match status" value="1"/>
</dbReference>
<dbReference type="CDD" id="cd04181">
    <property type="entry name" value="NTP_transferase"/>
    <property type="match status" value="1"/>
</dbReference>
<sequence>MKVVIMAGGKGTRISSVASDIPKPMIKIEGKPVLEHEIECLRNQGFTDIILTVSHLGNIIIDYFGDGTGISPVTGKSFGVKIEYFLEKEPLGNAGALFKIKDKLTEDFFLLNADAMFDVDFNRFVNFHKQHGGLVSLFTHPNDHPFDSGLIIADNDNCVMKWLAKEDDRPQYYRNRVNAGLHVISPQILNTDIKKARIDLDRQLLKPLAGTGKMFCYDSTEYVKDMGTPERYYAVCRDYKMGKVKGKNLQNKQKAIFLDRDGTINKYVGFLRDIEQFELIDGVSEEIKRFNALGYLVIVVTNQPVIARGEVSYEELHMIHNKMETLLGQEGAYVDAIYFCPHHPHKGYEGEIPELKIECVCRKPQPGMLIKAAKDFNIDLYKSWMIGDAENDIKAGIAAGCKTALIGNEEFGQTKTIKSLYGFSEILLLL</sequence>
<dbReference type="InterPro" id="IPR004446">
    <property type="entry name" value="Heptose_bisP_phosphatase"/>
</dbReference>
<evidence type="ECO:0000256" key="6">
    <source>
        <dbReference type="ARBA" id="ARBA00023277"/>
    </source>
</evidence>
<accession>A0A4U8Q9T9</accession>
<dbReference type="GO" id="GO:0016791">
    <property type="term" value="F:phosphatase activity"/>
    <property type="evidence" value="ECO:0007669"/>
    <property type="project" value="InterPro"/>
</dbReference>
<dbReference type="InterPro" id="IPR006549">
    <property type="entry name" value="HAD-SF_hydro_IIIA"/>
</dbReference>
<keyword evidence="3" id="KW-0963">Cytoplasm</keyword>
<dbReference type="SUPFAM" id="SSF53448">
    <property type="entry name" value="Nucleotide-diphospho-sugar transferases"/>
    <property type="match status" value="1"/>
</dbReference>
<organism evidence="9 10">
    <name type="scientific">Robinsoniella peoriensis</name>
    <dbReference type="NCBI Taxonomy" id="180332"/>
    <lineage>
        <taxon>Bacteria</taxon>
        <taxon>Bacillati</taxon>
        <taxon>Bacillota</taxon>
        <taxon>Clostridia</taxon>
        <taxon>Lachnospirales</taxon>
        <taxon>Lachnospiraceae</taxon>
        <taxon>Robinsoniella</taxon>
    </lineage>
</organism>
<gene>
    <name evidence="9" type="primary">gmhB</name>
    <name evidence="9" type="ORF">DSM106044_01741</name>
</gene>
<evidence type="ECO:0000313" key="9">
    <source>
        <dbReference type="EMBL" id="TLD01359.1"/>
    </source>
</evidence>
<dbReference type="GO" id="GO:0005975">
    <property type="term" value="P:carbohydrate metabolic process"/>
    <property type="evidence" value="ECO:0007669"/>
    <property type="project" value="InterPro"/>
</dbReference>
<dbReference type="Pfam" id="PF13242">
    <property type="entry name" value="Hydrolase_like"/>
    <property type="match status" value="1"/>
</dbReference>
<dbReference type="PANTHER" id="PTHR22572">
    <property type="entry name" value="SUGAR-1-PHOSPHATE GUANYL TRANSFERASE"/>
    <property type="match status" value="1"/>
</dbReference>
<keyword evidence="10" id="KW-1185">Reference proteome</keyword>
<evidence type="ECO:0000256" key="3">
    <source>
        <dbReference type="ARBA" id="ARBA00022490"/>
    </source>
</evidence>
<proteinExistence type="inferred from homology"/>
<dbReference type="EMBL" id="QGQD01000040">
    <property type="protein sequence ID" value="TLD01359.1"/>
    <property type="molecule type" value="Genomic_DNA"/>
</dbReference>
<protein>
    <recommendedName>
        <fullName evidence="7">D,D-heptose 1,7-bisphosphate phosphatase</fullName>
    </recommendedName>
</protein>
<dbReference type="InterPro" id="IPR006543">
    <property type="entry name" value="Histidinol-phos"/>
</dbReference>
<dbReference type="GO" id="GO:0046872">
    <property type="term" value="F:metal ion binding"/>
    <property type="evidence" value="ECO:0007669"/>
    <property type="project" value="UniProtKB-KW"/>
</dbReference>
<feature type="domain" description="Nucleotidyl transferase" evidence="8">
    <location>
        <begin position="2"/>
        <end position="239"/>
    </location>
</feature>
<dbReference type="InterPro" id="IPR029044">
    <property type="entry name" value="Nucleotide-diphossugar_trans"/>
</dbReference>
<comment type="subcellular location">
    <subcellularLocation>
        <location evidence="1">Cytoplasm</location>
    </subcellularLocation>
</comment>
<evidence type="ECO:0000256" key="7">
    <source>
        <dbReference type="ARBA" id="ARBA00031828"/>
    </source>
</evidence>
<dbReference type="RefSeq" id="WP_138002300.1">
    <property type="nucleotide sequence ID" value="NZ_QGQD01000040.1"/>
</dbReference>
<reference evidence="9 10" key="1">
    <citation type="journal article" date="2019" name="Anaerobe">
        <title>Detection of Robinsoniella peoriensis in multiple bone samples of a trauma patient.</title>
        <authorList>
            <person name="Schrottner P."/>
            <person name="Hartwich K."/>
            <person name="Bunk B."/>
            <person name="Schober I."/>
            <person name="Helbig S."/>
            <person name="Rudolph W.W."/>
            <person name="Gunzer F."/>
        </authorList>
    </citation>
    <scope>NUCLEOTIDE SEQUENCE [LARGE SCALE GENOMIC DNA]</scope>
    <source>
        <strain evidence="9 10">DSM 106044</strain>
    </source>
</reference>
<dbReference type="Gene3D" id="3.40.50.1000">
    <property type="entry name" value="HAD superfamily/HAD-like"/>
    <property type="match status" value="1"/>
</dbReference>
<evidence type="ECO:0000259" key="8">
    <source>
        <dbReference type="Pfam" id="PF00483"/>
    </source>
</evidence>
<keyword evidence="4" id="KW-0479">Metal-binding</keyword>
<dbReference type="InterPro" id="IPR005835">
    <property type="entry name" value="NTP_transferase_dom"/>
</dbReference>
<dbReference type="AlphaFoldDB" id="A0A4U8Q9T9"/>
<dbReference type="InterPro" id="IPR050486">
    <property type="entry name" value="Mannose-1P_guanyltransferase"/>
</dbReference>
<evidence type="ECO:0000256" key="2">
    <source>
        <dbReference type="ARBA" id="ARBA00005628"/>
    </source>
</evidence>
<evidence type="ECO:0000256" key="5">
    <source>
        <dbReference type="ARBA" id="ARBA00022801"/>
    </source>
</evidence>
<comment type="caution">
    <text evidence="9">The sequence shown here is derived from an EMBL/GenBank/DDBJ whole genome shotgun (WGS) entry which is preliminary data.</text>
</comment>
<comment type="similarity">
    <text evidence="2">Belongs to the GmhB family.</text>
</comment>
<keyword evidence="6" id="KW-0119">Carbohydrate metabolism</keyword>
<dbReference type="GO" id="GO:0005737">
    <property type="term" value="C:cytoplasm"/>
    <property type="evidence" value="ECO:0007669"/>
    <property type="project" value="UniProtKB-SubCell"/>
</dbReference>
<keyword evidence="5 9" id="KW-0378">Hydrolase</keyword>
<dbReference type="NCBIfam" id="TIGR01662">
    <property type="entry name" value="HAD-SF-IIIA"/>
    <property type="match status" value="1"/>
</dbReference>
<dbReference type="NCBIfam" id="TIGR00213">
    <property type="entry name" value="GmhB_yaeD"/>
    <property type="match status" value="1"/>
</dbReference>
<dbReference type="Proteomes" id="UP000306509">
    <property type="component" value="Unassembled WGS sequence"/>
</dbReference>
<dbReference type="InterPro" id="IPR023214">
    <property type="entry name" value="HAD_sf"/>
</dbReference>